<dbReference type="GO" id="GO:0005506">
    <property type="term" value="F:iron ion binding"/>
    <property type="evidence" value="ECO:0007669"/>
    <property type="project" value="InterPro"/>
</dbReference>
<dbReference type="InterPro" id="IPR001128">
    <property type="entry name" value="Cyt_P450"/>
</dbReference>
<dbReference type="OrthoDB" id="2789670at2759"/>
<dbReference type="GO" id="GO:0048868">
    <property type="term" value="P:pollen tube development"/>
    <property type="evidence" value="ECO:0000318"/>
    <property type="project" value="GO_Central"/>
</dbReference>
<keyword evidence="4" id="KW-0560">Oxidoreductase</keyword>
<dbReference type="STRING" id="4432.A0A1U8AA45"/>
<evidence type="ECO:0000256" key="1">
    <source>
        <dbReference type="ARBA" id="ARBA00022723"/>
    </source>
</evidence>
<dbReference type="PANTHER" id="PTHR24286:SF189">
    <property type="entry name" value="CYTOCHROME P450, FAMILY 722, SUBFAMILY A, POLYPEPTIDE 1"/>
    <property type="match status" value="1"/>
</dbReference>
<dbReference type="InterPro" id="IPR017972">
    <property type="entry name" value="Cyt_P450_CS"/>
</dbReference>
<keyword evidence="1 3" id="KW-0479">Metal-binding</keyword>
<proteinExistence type="inferred from homology"/>
<dbReference type="eggNOG" id="KOG0157">
    <property type="taxonomic scope" value="Eukaryota"/>
</dbReference>
<sequence>MTFIHAFLPLGLHLCSVLVIAFWLFRTTQKILLCRNKSTDNIPPGTGGLPLIGESLQFLSANSSAKGLYHFVHIRRLRYGNCFKTNIFGKTHVFVSSVESAKAILSNDFVNFTKRYVKSISELVGDQSILCATQEYHRLIRGRLSNLFTMDSTSSFIKHFDHLIVTTLRSWEHKQTVVVLDDALKVTFQAICKMAISLENPNELEMLQKDVGQVCEAMLAFPLNLPYTRFRAGMKARKRIMEMLKKIIDERRQGCGECHEDFIQSLVSEDEKLGCKLTDSQVQDNILTMIIAGQITTASAMTWMVKYLDENQEIQHTLRAEQQLMLADKNPCGSPLTIEDLNAMPYASKVVRESLRMASVVPWFPRVALKDCEIEGFKIKKGWIVNIDARYIHLDPTVYHDPSEFYPSRFDDESKPYSFLAFGTGGRTCLGMNLAKAMMLVFLNRLVTTYRWKVMDPDSSLEKWVLFARPRTGCPIRVTRV</sequence>
<dbReference type="PANTHER" id="PTHR24286">
    <property type="entry name" value="CYTOCHROME P450 26"/>
    <property type="match status" value="1"/>
</dbReference>
<dbReference type="KEGG" id="nnu:104601817"/>
<dbReference type="GO" id="GO:0016705">
    <property type="term" value="F:oxidoreductase activity, acting on paired donors, with incorporation or reduction of molecular oxygen"/>
    <property type="evidence" value="ECO:0007669"/>
    <property type="project" value="InterPro"/>
</dbReference>
<organism evidence="5 6">
    <name type="scientific">Nelumbo nucifera</name>
    <name type="common">Sacred lotus</name>
    <dbReference type="NCBI Taxonomy" id="4432"/>
    <lineage>
        <taxon>Eukaryota</taxon>
        <taxon>Viridiplantae</taxon>
        <taxon>Streptophyta</taxon>
        <taxon>Embryophyta</taxon>
        <taxon>Tracheophyta</taxon>
        <taxon>Spermatophyta</taxon>
        <taxon>Magnoliopsida</taxon>
        <taxon>Proteales</taxon>
        <taxon>Nelumbonaceae</taxon>
        <taxon>Nelumbo</taxon>
    </lineage>
</organism>
<dbReference type="Gene3D" id="1.10.630.10">
    <property type="entry name" value="Cytochrome P450"/>
    <property type="match status" value="1"/>
</dbReference>
<keyword evidence="2 3" id="KW-0408">Iron</keyword>
<keyword evidence="5" id="KW-1185">Reference proteome</keyword>
<dbReference type="GO" id="GO:0020037">
    <property type="term" value="F:heme binding"/>
    <property type="evidence" value="ECO:0007669"/>
    <property type="project" value="InterPro"/>
</dbReference>
<protein>
    <submittedName>
        <fullName evidence="6">Abscisic acid 8'-hydroxylase 3</fullName>
    </submittedName>
</protein>
<feature type="binding site" description="axial binding residue" evidence="3">
    <location>
        <position position="429"/>
    </location>
    <ligand>
        <name>heme</name>
        <dbReference type="ChEBI" id="CHEBI:30413"/>
    </ligand>
    <ligandPart>
        <name>Fe</name>
        <dbReference type="ChEBI" id="CHEBI:18248"/>
    </ligandPart>
</feature>
<accession>A0A1U8AA45</accession>
<dbReference type="Pfam" id="PF00067">
    <property type="entry name" value="p450"/>
    <property type="match status" value="1"/>
</dbReference>
<dbReference type="GO" id="GO:0004497">
    <property type="term" value="F:monooxygenase activity"/>
    <property type="evidence" value="ECO:0000318"/>
    <property type="project" value="GO_Central"/>
</dbReference>
<dbReference type="SUPFAM" id="SSF48264">
    <property type="entry name" value="Cytochrome P450"/>
    <property type="match status" value="1"/>
</dbReference>
<dbReference type="InterPro" id="IPR002401">
    <property type="entry name" value="Cyt_P450_E_grp-I"/>
</dbReference>
<dbReference type="InterPro" id="IPR036396">
    <property type="entry name" value="Cyt_P450_sf"/>
</dbReference>
<dbReference type="GeneID" id="104601817"/>
<dbReference type="Proteomes" id="UP000189703">
    <property type="component" value="Unplaced"/>
</dbReference>
<dbReference type="FunCoup" id="A0A1U8AA45">
    <property type="interactions" value="97"/>
</dbReference>
<evidence type="ECO:0000313" key="5">
    <source>
        <dbReference type="Proteomes" id="UP000189703"/>
    </source>
</evidence>
<dbReference type="CDD" id="cd11043">
    <property type="entry name" value="CYP90-like"/>
    <property type="match status" value="1"/>
</dbReference>
<dbReference type="FunFam" id="1.10.630.10:FF:000086">
    <property type="entry name" value="cytochrome P450 90A1-like isoform X1"/>
    <property type="match status" value="1"/>
</dbReference>
<keyword evidence="3 4" id="KW-0349">Heme</keyword>
<dbReference type="RefSeq" id="XP_010263599.1">
    <property type="nucleotide sequence ID" value="XM_010265297.2"/>
</dbReference>
<dbReference type="PRINTS" id="PR00385">
    <property type="entry name" value="P450"/>
</dbReference>
<comment type="similarity">
    <text evidence="4">Belongs to the cytochrome P450 family.</text>
</comment>
<dbReference type="PRINTS" id="PR00463">
    <property type="entry name" value="EP450I"/>
</dbReference>
<evidence type="ECO:0000256" key="2">
    <source>
        <dbReference type="ARBA" id="ARBA00023004"/>
    </source>
</evidence>
<evidence type="ECO:0000313" key="6">
    <source>
        <dbReference type="RefSeq" id="XP_010263599.1"/>
    </source>
</evidence>
<keyword evidence="4" id="KW-0503">Monooxygenase</keyword>
<reference evidence="6" key="1">
    <citation type="submission" date="2025-08" db="UniProtKB">
        <authorList>
            <consortium name="RefSeq"/>
        </authorList>
    </citation>
    <scope>IDENTIFICATION</scope>
</reference>
<dbReference type="PROSITE" id="PS00086">
    <property type="entry name" value="CYTOCHROME_P450"/>
    <property type="match status" value="1"/>
</dbReference>
<evidence type="ECO:0000256" key="4">
    <source>
        <dbReference type="RuleBase" id="RU000461"/>
    </source>
</evidence>
<evidence type="ECO:0000256" key="3">
    <source>
        <dbReference type="PIRSR" id="PIRSR602401-1"/>
    </source>
</evidence>
<comment type="cofactor">
    <cofactor evidence="3">
        <name>heme</name>
        <dbReference type="ChEBI" id="CHEBI:30413"/>
    </cofactor>
</comment>
<name>A0A1U8AA45_NELNU</name>
<gene>
    <name evidence="6" type="primary">LOC104601817</name>
</gene>
<dbReference type="AlphaFoldDB" id="A0A1U8AA45"/>
<dbReference type="OMA" id="KNGCPIL"/>